<feature type="non-terminal residue" evidence="2">
    <location>
        <position position="192"/>
    </location>
</feature>
<evidence type="ECO:0000256" key="1">
    <source>
        <dbReference type="SAM" id="MobiDB-lite"/>
    </source>
</evidence>
<reference evidence="2 3" key="1">
    <citation type="submission" date="2020-03" db="EMBL/GenBank/DDBJ databases">
        <title>Dissostichus mawsoni Genome sequencing and assembly.</title>
        <authorList>
            <person name="Park H."/>
        </authorList>
    </citation>
    <scope>NUCLEOTIDE SEQUENCE [LARGE SCALE GENOMIC DNA]</scope>
    <source>
        <strain evidence="2">DM0001</strain>
        <tissue evidence="2">Muscle</tissue>
    </source>
</reference>
<proteinExistence type="predicted"/>
<dbReference type="EMBL" id="JAAKFY010000004">
    <property type="protein sequence ID" value="KAF3857547.1"/>
    <property type="molecule type" value="Genomic_DNA"/>
</dbReference>
<gene>
    <name evidence="2" type="ORF">F7725_010748</name>
</gene>
<feature type="region of interest" description="Disordered" evidence="1">
    <location>
        <begin position="125"/>
        <end position="192"/>
    </location>
</feature>
<evidence type="ECO:0000313" key="3">
    <source>
        <dbReference type="Proteomes" id="UP000518266"/>
    </source>
</evidence>
<evidence type="ECO:0000313" key="2">
    <source>
        <dbReference type="EMBL" id="KAF3857547.1"/>
    </source>
</evidence>
<feature type="compositionally biased region" description="Polar residues" evidence="1">
    <location>
        <begin position="147"/>
        <end position="163"/>
    </location>
</feature>
<name>A0A7J5ZA12_DISMA</name>
<feature type="compositionally biased region" description="Basic and acidic residues" evidence="1">
    <location>
        <begin position="125"/>
        <end position="136"/>
    </location>
</feature>
<sequence>MKVRRDSVQIDRTSVETLSHLLRHISPENSPKPTFSQSNRSIASSSIDLLSLTRVKGGPAPDPRNVVLFVGLLGEEGRVKTGCSPTNLHCEAAMNVMEARGQTSRKNPGICSKSRLSTHLQMLEHRGERTGRESSSSRRSGSPPGILQQSSPDPQASCPQTLTGPRPGPPERHRSMEPYIPLLHTPERGGST</sequence>
<comment type="caution">
    <text evidence="2">The sequence shown here is derived from an EMBL/GenBank/DDBJ whole genome shotgun (WGS) entry which is preliminary data.</text>
</comment>
<dbReference type="AlphaFoldDB" id="A0A7J5ZA12"/>
<accession>A0A7J5ZA12</accession>
<organism evidence="2 3">
    <name type="scientific">Dissostichus mawsoni</name>
    <name type="common">Antarctic cod</name>
    <dbReference type="NCBI Taxonomy" id="36200"/>
    <lineage>
        <taxon>Eukaryota</taxon>
        <taxon>Metazoa</taxon>
        <taxon>Chordata</taxon>
        <taxon>Craniata</taxon>
        <taxon>Vertebrata</taxon>
        <taxon>Euteleostomi</taxon>
        <taxon>Actinopterygii</taxon>
        <taxon>Neopterygii</taxon>
        <taxon>Teleostei</taxon>
        <taxon>Neoteleostei</taxon>
        <taxon>Acanthomorphata</taxon>
        <taxon>Eupercaria</taxon>
        <taxon>Perciformes</taxon>
        <taxon>Notothenioidei</taxon>
        <taxon>Nototheniidae</taxon>
        <taxon>Dissostichus</taxon>
    </lineage>
</organism>
<keyword evidence="3" id="KW-1185">Reference proteome</keyword>
<protein>
    <submittedName>
        <fullName evidence="2">Uncharacterized protein</fullName>
    </submittedName>
</protein>
<dbReference type="Proteomes" id="UP000518266">
    <property type="component" value="Unassembled WGS sequence"/>
</dbReference>